<evidence type="ECO:0000259" key="2">
    <source>
        <dbReference type="SMART" id="SM00906"/>
    </source>
</evidence>
<dbReference type="GO" id="GO:0003677">
    <property type="term" value="F:DNA binding"/>
    <property type="evidence" value="ECO:0007669"/>
    <property type="project" value="InterPro"/>
</dbReference>
<dbReference type="CDD" id="cd12148">
    <property type="entry name" value="fungal_TF_MHR"/>
    <property type="match status" value="1"/>
</dbReference>
<dbReference type="SMART" id="SM00906">
    <property type="entry name" value="Fungal_trans"/>
    <property type="match status" value="1"/>
</dbReference>
<dbReference type="InterPro" id="IPR053230">
    <property type="entry name" value="Trans_reg_galc"/>
</dbReference>
<dbReference type="AlphaFoldDB" id="A0AAN6M4D0"/>
<dbReference type="GO" id="GO:0008270">
    <property type="term" value="F:zinc ion binding"/>
    <property type="evidence" value="ECO:0007669"/>
    <property type="project" value="InterPro"/>
</dbReference>
<evidence type="ECO:0000313" key="3">
    <source>
        <dbReference type="EMBL" id="KAK3216160.1"/>
    </source>
</evidence>
<evidence type="ECO:0000256" key="1">
    <source>
        <dbReference type="ARBA" id="ARBA00023242"/>
    </source>
</evidence>
<feature type="domain" description="Xylanolytic transcriptional activator regulatory" evidence="2">
    <location>
        <begin position="300"/>
        <end position="373"/>
    </location>
</feature>
<evidence type="ECO:0000313" key="4">
    <source>
        <dbReference type="Proteomes" id="UP001280581"/>
    </source>
</evidence>
<dbReference type="PANTHER" id="PTHR47654:SF5">
    <property type="entry name" value="TRANSCRIPTION FACTOR DOMAIN-CONTAINING PROTEIN"/>
    <property type="match status" value="1"/>
</dbReference>
<keyword evidence="4" id="KW-1185">Reference proteome</keyword>
<gene>
    <name evidence="3" type="ORF">GRF29_8g2384856</name>
</gene>
<dbReference type="Proteomes" id="UP001280581">
    <property type="component" value="Unassembled WGS sequence"/>
</dbReference>
<protein>
    <recommendedName>
        <fullName evidence="2">Xylanolytic transcriptional activator regulatory domain-containing protein</fullName>
    </recommendedName>
</protein>
<name>A0AAN6M4D0_9PLEO</name>
<keyword evidence="1" id="KW-0539">Nucleus</keyword>
<organism evidence="3 4">
    <name type="scientific">Pseudopithomyces chartarum</name>
    <dbReference type="NCBI Taxonomy" id="1892770"/>
    <lineage>
        <taxon>Eukaryota</taxon>
        <taxon>Fungi</taxon>
        <taxon>Dikarya</taxon>
        <taxon>Ascomycota</taxon>
        <taxon>Pezizomycotina</taxon>
        <taxon>Dothideomycetes</taxon>
        <taxon>Pleosporomycetidae</taxon>
        <taxon>Pleosporales</taxon>
        <taxon>Massarineae</taxon>
        <taxon>Didymosphaeriaceae</taxon>
        <taxon>Pseudopithomyces</taxon>
    </lineage>
</organism>
<dbReference type="Pfam" id="PF04082">
    <property type="entry name" value="Fungal_trans"/>
    <property type="match status" value="1"/>
</dbReference>
<accession>A0AAN6M4D0</accession>
<proteinExistence type="predicted"/>
<dbReference type="PANTHER" id="PTHR47654">
    <property type="entry name" value="ZN(II)2CYS6 TRANSCRIPTION FACTOR (EUROFUNG)-RELATED"/>
    <property type="match status" value="1"/>
</dbReference>
<sequence>MAGLLRKLRGFADEEDSARIGELLQTVSYALWLLFCALQGFNFAYTGAKEDMVEDRQTAIVSNTNTNNEVLNSIGTAFDYKSPGRLQGWNTESLDLLDENLHENERSRATGFVGQNSDVQWLRSFLLLERIDGDVTSEGGSPFRATHNEQVSAVTYYLDHESIRIEGQVDPYGFPAVDVVEQLLSTYMEKVHDSFPILPRKLFENQCRNYFDSLRHGSAPRLNIKWQAILNLVFAIGAKYLRLFKTSWRADEQDHMIYRARAQALALNRSALEQHPDLPQIQVMGLLAFYYLSIGQVSRAWTAVGVALRFAMALGLHVRNEDRSASGSKREVLIRVWWSLYHLERQIGIMTGRPSMIVEQCCSVPLPAPFSEQQILKNAHLVDALQGSAVASTASPVARGHPFVDSHTSSDTDSGKVPPHFGVAEANAGSYFRAVVQLCAITQNITESLYTAGTRVRSPDELHQDIVQLGQRLDDWLTKLPRDLNFQTHPHGSMAMQDPLLRERRLLAFQFYSAKILLTRPCLGSLEEAAKHAEETAIPVDFSQRMADICIETAKAVVDLLPNQPQPRFVYEYGPWWTIVHNLTQALAVLLLALSYSSKSPQGNAVLAGYCRKIIRWLRSLNDPLANRAYRLALGCFEVIAKRLSLPIPGELFMGSVPPVPSGDCSPESQIVHPGASLSVPNVFYNHARVTDKLSASLPYNSSIINGMYLPPADVQTSYQHRRGT</sequence>
<reference evidence="3 4" key="1">
    <citation type="submission" date="2021-02" db="EMBL/GenBank/DDBJ databases">
        <title>Genome assembly of Pseudopithomyces chartarum.</title>
        <authorList>
            <person name="Jauregui R."/>
            <person name="Singh J."/>
            <person name="Voisey C."/>
        </authorList>
    </citation>
    <scope>NUCLEOTIDE SEQUENCE [LARGE SCALE GENOMIC DNA]</scope>
    <source>
        <strain evidence="3 4">AGR01</strain>
    </source>
</reference>
<dbReference type="InterPro" id="IPR007219">
    <property type="entry name" value="XnlR_reg_dom"/>
</dbReference>
<dbReference type="EMBL" id="WVTA01000002">
    <property type="protein sequence ID" value="KAK3216160.1"/>
    <property type="molecule type" value="Genomic_DNA"/>
</dbReference>
<comment type="caution">
    <text evidence="3">The sequence shown here is derived from an EMBL/GenBank/DDBJ whole genome shotgun (WGS) entry which is preliminary data.</text>
</comment>
<dbReference type="GO" id="GO:0006351">
    <property type="term" value="P:DNA-templated transcription"/>
    <property type="evidence" value="ECO:0007669"/>
    <property type="project" value="InterPro"/>
</dbReference>